<evidence type="ECO:0000313" key="6">
    <source>
        <dbReference type="Proteomes" id="UP000324897"/>
    </source>
</evidence>
<dbReference type="GO" id="GO:0020037">
    <property type="term" value="F:heme binding"/>
    <property type="evidence" value="ECO:0007669"/>
    <property type="project" value="InterPro"/>
</dbReference>
<dbReference type="GO" id="GO:0016705">
    <property type="term" value="F:oxidoreductase activity, acting on paired donors, with incorporation or reduction of molecular oxygen"/>
    <property type="evidence" value="ECO:0007669"/>
    <property type="project" value="InterPro"/>
</dbReference>
<sequence>WAALGHIVALIANIHRFHDWVTSVLAAAGHNFEFRGRLTGVRYFGTCDPSNVRHIFTSNFANYPKGDHLAEIFHDAGGGGIINVDGDSWRLQRTRLQTLLTGALFRAFAARRVRDKAADLPEVPVARAMDDVSETCFLRHVVPCWKLMRRLGDGRERKMAAARKTIDGFVAEVISRVTTSPR</sequence>
<gene>
    <name evidence="5" type="ORF">EJB05_14639</name>
</gene>
<evidence type="ECO:0000256" key="2">
    <source>
        <dbReference type="ARBA" id="ARBA00022723"/>
    </source>
</evidence>
<protein>
    <recommendedName>
        <fullName evidence="7">Cytochrome P450</fullName>
    </recommendedName>
</protein>
<dbReference type="InterPro" id="IPR036396">
    <property type="entry name" value="Cyt_P450_sf"/>
</dbReference>
<comment type="similarity">
    <text evidence="1">Belongs to the cytochrome P450 family.</text>
</comment>
<comment type="caution">
    <text evidence="5">The sequence shown here is derived from an EMBL/GenBank/DDBJ whole genome shotgun (WGS) entry which is preliminary data.</text>
</comment>
<organism evidence="5 6">
    <name type="scientific">Eragrostis curvula</name>
    <name type="common">weeping love grass</name>
    <dbReference type="NCBI Taxonomy" id="38414"/>
    <lineage>
        <taxon>Eukaryota</taxon>
        <taxon>Viridiplantae</taxon>
        <taxon>Streptophyta</taxon>
        <taxon>Embryophyta</taxon>
        <taxon>Tracheophyta</taxon>
        <taxon>Spermatophyta</taxon>
        <taxon>Magnoliopsida</taxon>
        <taxon>Liliopsida</taxon>
        <taxon>Poales</taxon>
        <taxon>Poaceae</taxon>
        <taxon>PACMAD clade</taxon>
        <taxon>Chloridoideae</taxon>
        <taxon>Eragrostideae</taxon>
        <taxon>Eragrostidinae</taxon>
        <taxon>Eragrostis</taxon>
    </lineage>
</organism>
<dbReference type="Proteomes" id="UP000324897">
    <property type="component" value="Chromosome 4"/>
</dbReference>
<dbReference type="EMBL" id="RWGY01000007">
    <property type="protein sequence ID" value="TVU41143.1"/>
    <property type="molecule type" value="Genomic_DNA"/>
</dbReference>
<dbReference type="GO" id="GO:0005506">
    <property type="term" value="F:iron ion binding"/>
    <property type="evidence" value="ECO:0007669"/>
    <property type="project" value="InterPro"/>
</dbReference>
<dbReference type="Gene3D" id="1.10.630.10">
    <property type="entry name" value="Cytochrome P450"/>
    <property type="match status" value="1"/>
</dbReference>
<dbReference type="PANTHER" id="PTHR24296">
    <property type="entry name" value="CYTOCHROME P450"/>
    <property type="match status" value="1"/>
</dbReference>
<accession>A0A5J9VZN2</accession>
<keyword evidence="2" id="KW-0479">Metal-binding</keyword>
<proteinExistence type="inferred from homology"/>
<keyword evidence="4" id="KW-0408">Iron</keyword>
<dbReference type="OrthoDB" id="1470350at2759"/>
<dbReference type="GO" id="GO:0004497">
    <property type="term" value="F:monooxygenase activity"/>
    <property type="evidence" value="ECO:0007669"/>
    <property type="project" value="InterPro"/>
</dbReference>
<dbReference type="AlphaFoldDB" id="A0A5J9VZN2"/>
<keyword evidence="3" id="KW-0560">Oxidoreductase</keyword>
<name>A0A5J9VZN2_9POAL</name>
<dbReference type="SUPFAM" id="SSF48264">
    <property type="entry name" value="Cytochrome P450"/>
    <property type="match status" value="1"/>
</dbReference>
<evidence type="ECO:0000313" key="5">
    <source>
        <dbReference type="EMBL" id="TVU41143.1"/>
    </source>
</evidence>
<dbReference type="Gramene" id="TVU41143">
    <property type="protein sequence ID" value="TVU41143"/>
    <property type="gene ID" value="EJB05_14639"/>
</dbReference>
<evidence type="ECO:0008006" key="7">
    <source>
        <dbReference type="Google" id="ProtNLM"/>
    </source>
</evidence>
<keyword evidence="6" id="KW-1185">Reference proteome</keyword>
<evidence type="ECO:0000256" key="3">
    <source>
        <dbReference type="ARBA" id="ARBA00023002"/>
    </source>
</evidence>
<feature type="non-terminal residue" evidence="5">
    <location>
        <position position="1"/>
    </location>
</feature>
<evidence type="ECO:0000256" key="1">
    <source>
        <dbReference type="ARBA" id="ARBA00010617"/>
    </source>
</evidence>
<reference evidence="5 6" key="1">
    <citation type="journal article" date="2019" name="Sci. Rep.">
        <title>A high-quality genome of Eragrostis curvula grass provides insights into Poaceae evolution and supports new strategies to enhance forage quality.</title>
        <authorList>
            <person name="Carballo J."/>
            <person name="Santos B.A.C.M."/>
            <person name="Zappacosta D."/>
            <person name="Garbus I."/>
            <person name="Selva J.P."/>
            <person name="Gallo C.A."/>
            <person name="Diaz A."/>
            <person name="Albertini E."/>
            <person name="Caccamo M."/>
            <person name="Echenique V."/>
        </authorList>
    </citation>
    <scope>NUCLEOTIDE SEQUENCE [LARGE SCALE GENOMIC DNA]</scope>
    <source>
        <strain evidence="6">cv. Victoria</strain>
        <tissue evidence="5">Leaf</tissue>
    </source>
</reference>
<evidence type="ECO:0000256" key="4">
    <source>
        <dbReference type="ARBA" id="ARBA00023004"/>
    </source>
</evidence>